<evidence type="ECO:0000256" key="3">
    <source>
        <dbReference type="ARBA" id="ARBA00022692"/>
    </source>
</evidence>
<name>A0ABY4C5X1_9BACT</name>
<evidence type="ECO:0000256" key="6">
    <source>
        <dbReference type="ARBA" id="ARBA00023136"/>
    </source>
</evidence>
<dbReference type="PANTHER" id="PTHR14969:SF62">
    <property type="entry name" value="DECAPRENYLPHOSPHORYL-5-PHOSPHORIBOSE PHOSPHATASE RV3807C-RELATED"/>
    <property type="match status" value="1"/>
</dbReference>
<dbReference type="Proteomes" id="UP000830116">
    <property type="component" value="Chromosome"/>
</dbReference>
<dbReference type="SMART" id="SM00014">
    <property type="entry name" value="acidPPc"/>
    <property type="match status" value="1"/>
</dbReference>
<proteinExistence type="predicted"/>
<evidence type="ECO:0000256" key="1">
    <source>
        <dbReference type="ARBA" id="ARBA00004651"/>
    </source>
</evidence>
<keyword evidence="3 7" id="KW-0812">Transmembrane</keyword>
<keyword evidence="10" id="KW-1185">Reference proteome</keyword>
<evidence type="ECO:0000259" key="8">
    <source>
        <dbReference type="SMART" id="SM00014"/>
    </source>
</evidence>
<feature type="domain" description="Phosphatidic acid phosphatase type 2/haloperoxidase" evidence="8">
    <location>
        <begin position="13"/>
        <end position="123"/>
    </location>
</feature>
<dbReference type="SUPFAM" id="SSF48317">
    <property type="entry name" value="Acid phosphatase/Vanadium-dependent haloperoxidase"/>
    <property type="match status" value="1"/>
</dbReference>
<evidence type="ECO:0000313" key="9">
    <source>
        <dbReference type="EMBL" id="UOF00273.1"/>
    </source>
</evidence>
<accession>A0ABY4C5X1</accession>
<comment type="subcellular location">
    <subcellularLocation>
        <location evidence="1">Cell membrane</location>
        <topology evidence="1">Multi-pass membrane protein</topology>
    </subcellularLocation>
</comment>
<keyword evidence="6 7" id="KW-0472">Membrane</keyword>
<evidence type="ECO:0000256" key="5">
    <source>
        <dbReference type="ARBA" id="ARBA00022989"/>
    </source>
</evidence>
<dbReference type="PANTHER" id="PTHR14969">
    <property type="entry name" value="SPHINGOSINE-1-PHOSPHATE PHOSPHOHYDROLASE"/>
    <property type="match status" value="1"/>
</dbReference>
<gene>
    <name evidence="9" type="ORF">MNR06_11230</name>
</gene>
<dbReference type="InterPro" id="IPR036938">
    <property type="entry name" value="PAP2/HPO_sf"/>
</dbReference>
<feature type="transmembrane region" description="Helical" evidence="7">
    <location>
        <begin position="108"/>
        <end position="130"/>
    </location>
</feature>
<dbReference type="Gene3D" id="1.20.144.10">
    <property type="entry name" value="Phosphatidic acid phosphatase type 2/haloperoxidase"/>
    <property type="match status" value="1"/>
</dbReference>
<sequence length="141" mass="15205">MWRRGLKKGLTIFLFCLLSVGISDGFGNYALKKTVQRLRPGDTVGLEVVNRSPYGGGFSFVSNHATNMFSFASFTSAIFPPATIPLYGLASIVAYSRVYNGVHYPADVICGGLLGMAFGLLFATLCLRLLSRLPQQGTKSA</sequence>
<dbReference type="Pfam" id="PF01569">
    <property type="entry name" value="PAP2"/>
    <property type="match status" value="1"/>
</dbReference>
<dbReference type="RefSeq" id="WP_243536065.1">
    <property type="nucleotide sequence ID" value="NZ_CP093442.1"/>
</dbReference>
<organism evidence="9 10">
    <name type="scientific">Bdellovibrio reynosensis</name>
    <dbReference type="NCBI Taxonomy" id="2835041"/>
    <lineage>
        <taxon>Bacteria</taxon>
        <taxon>Pseudomonadati</taxon>
        <taxon>Bdellovibrionota</taxon>
        <taxon>Bdellovibrionia</taxon>
        <taxon>Bdellovibrionales</taxon>
        <taxon>Pseudobdellovibrionaceae</taxon>
        <taxon>Bdellovibrio</taxon>
    </lineage>
</organism>
<protein>
    <submittedName>
        <fullName evidence="9">Phosphatase PAP2 family protein</fullName>
    </submittedName>
</protein>
<evidence type="ECO:0000313" key="10">
    <source>
        <dbReference type="Proteomes" id="UP000830116"/>
    </source>
</evidence>
<evidence type="ECO:0000256" key="2">
    <source>
        <dbReference type="ARBA" id="ARBA00022475"/>
    </source>
</evidence>
<reference evidence="9" key="1">
    <citation type="submission" date="2022-03" db="EMBL/GenBank/DDBJ databases">
        <title>Genome Identification and Characterization of new species Bdellovibrio reynosense LBG001 sp. nov. from a Mexico soil sample.</title>
        <authorList>
            <person name="Camilli A."/>
            <person name="Ajao Y."/>
            <person name="Guo X."/>
        </authorList>
    </citation>
    <scope>NUCLEOTIDE SEQUENCE</scope>
    <source>
        <strain evidence="9">LBG001</strain>
    </source>
</reference>
<dbReference type="EMBL" id="CP093442">
    <property type="protein sequence ID" value="UOF00273.1"/>
    <property type="molecule type" value="Genomic_DNA"/>
</dbReference>
<evidence type="ECO:0000256" key="4">
    <source>
        <dbReference type="ARBA" id="ARBA00022801"/>
    </source>
</evidence>
<dbReference type="InterPro" id="IPR000326">
    <property type="entry name" value="PAP2/HPO"/>
</dbReference>
<keyword evidence="2" id="KW-1003">Cell membrane</keyword>
<feature type="transmembrane region" description="Helical" evidence="7">
    <location>
        <begin position="77"/>
        <end position="96"/>
    </location>
</feature>
<keyword evidence="4" id="KW-0378">Hydrolase</keyword>
<evidence type="ECO:0000256" key="7">
    <source>
        <dbReference type="SAM" id="Phobius"/>
    </source>
</evidence>
<keyword evidence="5 7" id="KW-1133">Transmembrane helix</keyword>